<dbReference type="Proteomes" id="UP001501169">
    <property type="component" value="Unassembled WGS sequence"/>
</dbReference>
<name>A0ABN1DV25_9GAMM</name>
<comment type="similarity">
    <text evidence="5">Belongs to the arginase family.</text>
</comment>
<evidence type="ECO:0000256" key="3">
    <source>
        <dbReference type="ARBA" id="ARBA00022808"/>
    </source>
</evidence>
<dbReference type="PANTHER" id="PTHR11358">
    <property type="entry name" value="ARGINASE/AGMATINASE"/>
    <property type="match status" value="1"/>
</dbReference>
<gene>
    <name evidence="6" type="ORF">GCM10009098_19050</name>
</gene>
<evidence type="ECO:0000256" key="4">
    <source>
        <dbReference type="ARBA" id="ARBA00023211"/>
    </source>
</evidence>
<keyword evidence="3" id="KW-0369">Histidine metabolism</keyword>
<accession>A0ABN1DV25</accession>
<dbReference type="InterPro" id="IPR006035">
    <property type="entry name" value="Ureohydrolase"/>
</dbReference>
<reference evidence="6 7" key="1">
    <citation type="journal article" date="2019" name="Int. J. Syst. Evol. Microbiol.">
        <title>The Global Catalogue of Microorganisms (GCM) 10K type strain sequencing project: providing services to taxonomists for standard genome sequencing and annotation.</title>
        <authorList>
            <consortium name="The Broad Institute Genomics Platform"/>
            <consortium name="The Broad Institute Genome Sequencing Center for Infectious Disease"/>
            <person name="Wu L."/>
            <person name="Ma J."/>
        </authorList>
    </citation>
    <scope>NUCLEOTIDE SEQUENCE [LARGE SCALE GENOMIC DNA]</scope>
    <source>
        <strain evidence="6 7">JCM 14331</strain>
    </source>
</reference>
<dbReference type="InterPro" id="IPR023696">
    <property type="entry name" value="Ureohydrolase_dom_sf"/>
</dbReference>
<evidence type="ECO:0000313" key="7">
    <source>
        <dbReference type="Proteomes" id="UP001501169"/>
    </source>
</evidence>
<dbReference type="Pfam" id="PF00491">
    <property type="entry name" value="Arginase"/>
    <property type="match status" value="1"/>
</dbReference>
<evidence type="ECO:0000256" key="2">
    <source>
        <dbReference type="ARBA" id="ARBA00022801"/>
    </source>
</evidence>
<dbReference type="PANTHER" id="PTHR11358:SF35">
    <property type="entry name" value="FORMIMIDOYLGLUTAMASE"/>
    <property type="match status" value="1"/>
</dbReference>
<evidence type="ECO:0000313" key="6">
    <source>
        <dbReference type="EMBL" id="GAA0551596.1"/>
    </source>
</evidence>
<keyword evidence="7" id="KW-1185">Reference proteome</keyword>
<keyword evidence="2" id="KW-0378">Hydrolase</keyword>
<sequence length="352" mass="37842">MLNLFTSSQLSLFCTARSGETRLGQSITLPAPAADLSQQLSQAAAEGCQYVLLGVPEDIGPRANLGLAGADKGWQAFLTKFLNLQSNEFIPAKQILLLGSIECKDLQQRADVTGNGQSASPELLRQLVSELDERVAAVVQAIFAAGLYPLIIGGGHNNSYPLLKALSLSSGQKANSANLDPHSDFRPLEGRHSGNGFSYAHNAGYLEHYFVLGLHELKNSAATLTQLREAGAEYCSYQRIFVRQELHYQQALDLCIEHVVRGQGDIGIELDTDSISLMPVSAFTNCGLTVHNAEQFVFQLAKLPRSRYLHLAEAAPVQHPAGLSAGLNEAGQVLAALVVAFIQGKQHQATAI</sequence>
<evidence type="ECO:0000256" key="5">
    <source>
        <dbReference type="PROSITE-ProRule" id="PRU00742"/>
    </source>
</evidence>
<dbReference type="Gene3D" id="3.40.800.10">
    <property type="entry name" value="Ureohydrolase domain"/>
    <property type="match status" value="1"/>
</dbReference>
<organism evidence="6 7">
    <name type="scientific">Rheinheimera aquimaris</name>
    <dbReference type="NCBI Taxonomy" id="412437"/>
    <lineage>
        <taxon>Bacteria</taxon>
        <taxon>Pseudomonadati</taxon>
        <taxon>Pseudomonadota</taxon>
        <taxon>Gammaproteobacteria</taxon>
        <taxon>Chromatiales</taxon>
        <taxon>Chromatiaceae</taxon>
        <taxon>Rheinheimera</taxon>
    </lineage>
</organism>
<dbReference type="RefSeq" id="WP_226767249.1">
    <property type="nucleotide sequence ID" value="NZ_BAAAEO010000003.1"/>
</dbReference>
<dbReference type="PROSITE" id="PS51409">
    <property type="entry name" value="ARGINASE_2"/>
    <property type="match status" value="1"/>
</dbReference>
<proteinExistence type="inferred from homology"/>
<dbReference type="EMBL" id="BAAAEO010000003">
    <property type="protein sequence ID" value="GAA0551596.1"/>
    <property type="molecule type" value="Genomic_DNA"/>
</dbReference>
<keyword evidence="1" id="KW-0479">Metal-binding</keyword>
<keyword evidence="4" id="KW-0464">Manganese</keyword>
<dbReference type="SUPFAM" id="SSF52768">
    <property type="entry name" value="Arginase/deacetylase"/>
    <property type="match status" value="1"/>
</dbReference>
<evidence type="ECO:0000256" key="1">
    <source>
        <dbReference type="ARBA" id="ARBA00022723"/>
    </source>
</evidence>
<dbReference type="CDD" id="cd09988">
    <property type="entry name" value="Formimidoylglutamase"/>
    <property type="match status" value="1"/>
</dbReference>
<comment type="caution">
    <text evidence="6">The sequence shown here is derived from an EMBL/GenBank/DDBJ whole genome shotgun (WGS) entry which is preliminary data.</text>
</comment>
<protein>
    <submittedName>
        <fullName evidence="6">Formimidoylglutamase</fullName>
    </submittedName>
</protein>